<name>A0AAU8CR97_9HYPH</name>
<accession>A0AAU8CR97</accession>
<dbReference type="Gene3D" id="3.40.50.2300">
    <property type="match status" value="1"/>
</dbReference>
<keyword evidence="1 2" id="KW-0597">Phosphoprotein</keyword>
<gene>
    <name evidence="4" type="ORF">ABVK50_01550</name>
</gene>
<dbReference type="InterPro" id="IPR011006">
    <property type="entry name" value="CheY-like_superfamily"/>
</dbReference>
<reference evidence="4" key="1">
    <citation type="submission" date="2024-06" db="EMBL/GenBank/DDBJ databases">
        <title>Mesorhizobium karijinii sp. nov., a symbiont of the iconic Swainsona formosa from arid Australia.</title>
        <authorList>
            <person name="Hill Y.J."/>
            <person name="Watkin E.L.J."/>
            <person name="O'Hara G.W."/>
            <person name="Terpolilli J."/>
            <person name="Tye M.L."/>
            <person name="Kohlmeier M.G."/>
        </authorList>
    </citation>
    <scope>NUCLEOTIDE SEQUENCE</scope>
    <source>
        <strain evidence="4">WSM2240</strain>
    </source>
</reference>
<feature type="domain" description="Response regulatory" evidence="3">
    <location>
        <begin position="7"/>
        <end position="121"/>
    </location>
</feature>
<dbReference type="RefSeq" id="WP_353646994.1">
    <property type="nucleotide sequence ID" value="NZ_CP159253.1"/>
</dbReference>
<feature type="modified residue" description="4-aspartylphosphate" evidence="2">
    <location>
        <position position="56"/>
    </location>
</feature>
<protein>
    <submittedName>
        <fullName evidence="4">Response regulator</fullName>
    </submittedName>
</protein>
<dbReference type="AlphaFoldDB" id="A0AAU8CR97"/>
<dbReference type="GO" id="GO:0000160">
    <property type="term" value="P:phosphorelay signal transduction system"/>
    <property type="evidence" value="ECO:0007669"/>
    <property type="project" value="InterPro"/>
</dbReference>
<dbReference type="SMART" id="SM00448">
    <property type="entry name" value="REC"/>
    <property type="match status" value="1"/>
</dbReference>
<evidence type="ECO:0000313" key="4">
    <source>
        <dbReference type="EMBL" id="XCG49351.1"/>
    </source>
</evidence>
<evidence type="ECO:0000259" key="3">
    <source>
        <dbReference type="PROSITE" id="PS50110"/>
    </source>
</evidence>
<dbReference type="InterPro" id="IPR001789">
    <property type="entry name" value="Sig_transdc_resp-reg_receiver"/>
</dbReference>
<dbReference type="PANTHER" id="PTHR44591">
    <property type="entry name" value="STRESS RESPONSE REGULATOR PROTEIN 1"/>
    <property type="match status" value="1"/>
</dbReference>
<dbReference type="InterPro" id="IPR050595">
    <property type="entry name" value="Bact_response_regulator"/>
</dbReference>
<dbReference type="Pfam" id="PF00072">
    <property type="entry name" value="Response_reg"/>
    <property type="match status" value="1"/>
</dbReference>
<organism evidence="4">
    <name type="scientific">Mesorhizobium sp. WSM2240</name>
    <dbReference type="NCBI Taxonomy" id="3228851"/>
    <lineage>
        <taxon>Bacteria</taxon>
        <taxon>Pseudomonadati</taxon>
        <taxon>Pseudomonadota</taxon>
        <taxon>Alphaproteobacteria</taxon>
        <taxon>Hyphomicrobiales</taxon>
        <taxon>Phyllobacteriaceae</taxon>
        <taxon>Mesorhizobium</taxon>
    </lineage>
</organism>
<dbReference type="EMBL" id="CP159253">
    <property type="protein sequence ID" value="XCG49351.1"/>
    <property type="molecule type" value="Genomic_DNA"/>
</dbReference>
<evidence type="ECO:0000256" key="1">
    <source>
        <dbReference type="ARBA" id="ARBA00022553"/>
    </source>
</evidence>
<proteinExistence type="predicted"/>
<evidence type="ECO:0000256" key="2">
    <source>
        <dbReference type="PROSITE-ProRule" id="PRU00169"/>
    </source>
</evidence>
<sequence length="129" mass="13849">MANPTLRIAVVDDDASIRRALARLLAALDFEAATFATGAEFLDSLSDRVPDCLMLDLHMPSMTGLEVQEALTEAGIELPIIIITGHDEPKAIRQSLEAGAAVCLSKPLDDELLLETINTAVYSTPRSSK</sequence>
<dbReference type="PROSITE" id="PS50110">
    <property type="entry name" value="RESPONSE_REGULATORY"/>
    <property type="match status" value="1"/>
</dbReference>
<dbReference type="PANTHER" id="PTHR44591:SF25">
    <property type="entry name" value="CHEMOTAXIS TWO-COMPONENT RESPONSE REGULATOR"/>
    <property type="match status" value="1"/>
</dbReference>
<dbReference type="SUPFAM" id="SSF52172">
    <property type="entry name" value="CheY-like"/>
    <property type="match status" value="1"/>
</dbReference>